<dbReference type="PANTHER" id="PTHR32060">
    <property type="entry name" value="TAIL-SPECIFIC PROTEASE"/>
    <property type="match status" value="1"/>
</dbReference>
<dbReference type="Proteomes" id="UP000321523">
    <property type="component" value="Unassembled WGS sequence"/>
</dbReference>
<dbReference type="InterPro" id="IPR005151">
    <property type="entry name" value="Tail-specific_protease"/>
</dbReference>
<comment type="caution">
    <text evidence="7">The sequence shown here is derived from an EMBL/GenBank/DDBJ whole genome shotgun (WGS) entry which is preliminary data.</text>
</comment>
<dbReference type="Gene3D" id="2.30.42.10">
    <property type="match status" value="1"/>
</dbReference>
<dbReference type="InterPro" id="IPR029045">
    <property type="entry name" value="ClpP/crotonase-like_dom_sf"/>
</dbReference>
<dbReference type="GO" id="GO:0030288">
    <property type="term" value="C:outer membrane-bounded periplasmic space"/>
    <property type="evidence" value="ECO:0007669"/>
    <property type="project" value="TreeGrafter"/>
</dbReference>
<dbReference type="InterPro" id="IPR004447">
    <property type="entry name" value="Peptidase_S41A"/>
</dbReference>
<sequence length="523" mass="55658">MGTSDEKLRSRRGIPGLLLSVLLIAGCTADPTSLAAQPPGPQVGEQVFAVGYGRIAEIYLNPVDMGQITTDGLRGLTRMDQSISVDRSASMVRLTSNGHPIGEFTAPPANDAGGWAAVTAQAIERARLSSTPLRQASPEDIYQTVFDAIMADLDAYSRYTSAKRAGNERAQREGYGGIGIGVDERDGKFFITELVGHAPAARAGLKTGEAVIAIDGDLTSYMPLQEVRDRLRGPTGTLVLVTVATENGAQSRRVALRRERVIPNTVAMSIDNGIAVLSIERFNAATSLNLREAIDVARTQMGKKAIGFVLDLRGNPGGLLDQAVAVADLFIPQGQIISTAGRHPDSIQRFEATLDDQLDGLPLIVLVDGRSASASEIVAAALQDSGRAVVVGASSFGKGSVQTVTRLPNDGELFLTWSRIYAPSGYTLHRQGVTPTICTSKDLSDPDAVISQLRAGQLGMPGTLASWRAAAPDDESALNQLRASCPWKIHEANLDLRVARQLLADKGLYQRALQLSTTLLAER</sequence>
<evidence type="ECO:0000256" key="2">
    <source>
        <dbReference type="ARBA" id="ARBA00022670"/>
    </source>
</evidence>
<keyword evidence="4 5" id="KW-0720">Serine protease</keyword>
<evidence type="ECO:0000256" key="1">
    <source>
        <dbReference type="ARBA" id="ARBA00009179"/>
    </source>
</evidence>
<evidence type="ECO:0000256" key="4">
    <source>
        <dbReference type="ARBA" id="ARBA00022825"/>
    </source>
</evidence>
<dbReference type="InterPro" id="IPR001478">
    <property type="entry name" value="PDZ"/>
</dbReference>
<proteinExistence type="inferred from homology"/>
<organism evidence="7 8">
    <name type="scientific">Skermanella aerolata</name>
    <dbReference type="NCBI Taxonomy" id="393310"/>
    <lineage>
        <taxon>Bacteria</taxon>
        <taxon>Pseudomonadati</taxon>
        <taxon>Pseudomonadota</taxon>
        <taxon>Alphaproteobacteria</taxon>
        <taxon>Rhodospirillales</taxon>
        <taxon>Azospirillaceae</taxon>
        <taxon>Skermanella</taxon>
    </lineage>
</organism>
<reference evidence="7 8" key="1">
    <citation type="submission" date="2019-07" db="EMBL/GenBank/DDBJ databases">
        <title>Whole genome shotgun sequence of Skermanella aerolata NBRC 106429.</title>
        <authorList>
            <person name="Hosoyama A."/>
            <person name="Uohara A."/>
            <person name="Ohji S."/>
            <person name="Ichikawa N."/>
        </authorList>
    </citation>
    <scope>NUCLEOTIDE SEQUENCE [LARGE SCALE GENOMIC DNA]</scope>
    <source>
        <strain evidence="7 8">NBRC 106429</strain>
    </source>
</reference>
<dbReference type="CDD" id="cd06782">
    <property type="entry name" value="cpPDZ_CPP-like"/>
    <property type="match status" value="1"/>
</dbReference>
<name>A0A512DJM5_9PROT</name>
<dbReference type="SMART" id="SM00245">
    <property type="entry name" value="TSPc"/>
    <property type="match status" value="1"/>
</dbReference>
<dbReference type="Pfam" id="PF03572">
    <property type="entry name" value="Peptidase_S41"/>
    <property type="match status" value="1"/>
</dbReference>
<accession>A0A512DJM5</accession>
<dbReference type="SUPFAM" id="SSF50156">
    <property type="entry name" value="PDZ domain-like"/>
    <property type="match status" value="1"/>
</dbReference>
<dbReference type="Gene3D" id="3.30.750.44">
    <property type="match status" value="1"/>
</dbReference>
<dbReference type="GO" id="GO:0006508">
    <property type="term" value="P:proteolysis"/>
    <property type="evidence" value="ECO:0007669"/>
    <property type="project" value="UniProtKB-KW"/>
</dbReference>
<dbReference type="OrthoDB" id="9812068at2"/>
<dbReference type="GO" id="GO:0008236">
    <property type="term" value="F:serine-type peptidase activity"/>
    <property type="evidence" value="ECO:0007669"/>
    <property type="project" value="UniProtKB-KW"/>
</dbReference>
<dbReference type="AlphaFoldDB" id="A0A512DJM5"/>
<evidence type="ECO:0000313" key="8">
    <source>
        <dbReference type="Proteomes" id="UP000321523"/>
    </source>
</evidence>
<dbReference type="InterPro" id="IPR036034">
    <property type="entry name" value="PDZ_sf"/>
</dbReference>
<dbReference type="RefSeq" id="WP_044426264.1">
    <property type="nucleotide sequence ID" value="NZ_BJYZ01000003.1"/>
</dbReference>
<protein>
    <submittedName>
        <fullName evidence="7">Peptidase S41</fullName>
    </submittedName>
</protein>
<dbReference type="Gene3D" id="3.90.226.10">
    <property type="entry name" value="2-enoyl-CoA Hydratase, Chain A, domain 1"/>
    <property type="match status" value="1"/>
</dbReference>
<dbReference type="PROSITE" id="PS51257">
    <property type="entry name" value="PROKAR_LIPOPROTEIN"/>
    <property type="match status" value="1"/>
</dbReference>
<dbReference type="GO" id="GO:0007165">
    <property type="term" value="P:signal transduction"/>
    <property type="evidence" value="ECO:0007669"/>
    <property type="project" value="TreeGrafter"/>
</dbReference>
<dbReference type="InterPro" id="IPR041489">
    <property type="entry name" value="PDZ_6"/>
</dbReference>
<dbReference type="GO" id="GO:0004175">
    <property type="term" value="F:endopeptidase activity"/>
    <property type="evidence" value="ECO:0007669"/>
    <property type="project" value="TreeGrafter"/>
</dbReference>
<evidence type="ECO:0000256" key="3">
    <source>
        <dbReference type="ARBA" id="ARBA00022801"/>
    </source>
</evidence>
<evidence type="ECO:0000313" key="7">
    <source>
        <dbReference type="EMBL" id="GEO36676.1"/>
    </source>
</evidence>
<dbReference type="Pfam" id="PF17820">
    <property type="entry name" value="PDZ_6"/>
    <property type="match status" value="1"/>
</dbReference>
<dbReference type="SUPFAM" id="SSF52096">
    <property type="entry name" value="ClpP/crotonase"/>
    <property type="match status" value="1"/>
</dbReference>
<dbReference type="SMART" id="SM00228">
    <property type="entry name" value="PDZ"/>
    <property type="match status" value="1"/>
</dbReference>
<keyword evidence="3 5" id="KW-0378">Hydrolase</keyword>
<comment type="similarity">
    <text evidence="1 5">Belongs to the peptidase S41A family.</text>
</comment>
<evidence type="ECO:0000259" key="6">
    <source>
        <dbReference type="PROSITE" id="PS50106"/>
    </source>
</evidence>
<gene>
    <name evidence="7" type="ORF">SAE02_08240</name>
</gene>
<feature type="domain" description="PDZ" evidence="6">
    <location>
        <begin position="167"/>
        <end position="246"/>
    </location>
</feature>
<dbReference type="NCBIfam" id="TIGR00225">
    <property type="entry name" value="prc"/>
    <property type="match status" value="1"/>
</dbReference>
<keyword evidence="8" id="KW-1185">Reference proteome</keyword>
<dbReference type="PROSITE" id="PS50106">
    <property type="entry name" value="PDZ"/>
    <property type="match status" value="1"/>
</dbReference>
<dbReference type="EMBL" id="BJYZ01000003">
    <property type="protein sequence ID" value="GEO36676.1"/>
    <property type="molecule type" value="Genomic_DNA"/>
</dbReference>
<keyword evidence="2 5" id="KW-0645">Protease</keyword>
<dbReference type="CDD" id="cd07560">
    <property type="entry name" value="Peptidase_S41_CPP"/>
    <property type="match status" value="1"/>
</dbReference>
<evidence type="ECO:0000256" key="5">
    <source>
        <dbReference type="RuleBase" id="RU004404"/>
    </source>
</evidence>
<dbReference type="PANTHER" id="PTHR32060:SF30">
    <property type="entry name" value="CARBOXY-TERMINAL PROCESSING PROTEASE CTPA"/>
    <property type="match status" value="1"/>
</dbReference>